<sequence length="86" mass="9474">MSNQFTLKYPGDKSGLISKIKSTIGDKGTFAGDEQKGQFEGSTPIGNFEGSYTIDGDDINISIDKKPFLVSHDRIKDEFEKALKKV</sequence>
<gene>
    <name evidence="1" type="ORF">Q765_16390</name>
</gene>
<evidence type="ECO:0000313" key="1">
    <source>
        <dbReference type="EMBL" id="KGO85444.1"/>
    </source>
</evidence>
<organism evidence="1 2">
    <name type="scientific">Flavobacterium rivuli WB 3.3-2 = DSM 21788</name>
    <dbReference type="NCBI Taxonomy" id="1121895"/>
    <lineage>
        <taxon>Bacteria</taxon>
        <taxon>Pseudomonadati</taxon>
        <taxon>Bacteroidota</taxon>
        <taxon>Flavobacteriia</taxon>
        <taxon>Flavobacteriales</taxon>
        <taxon>Flavobacteriaceae</taxon>
        <taxon>Flavobacterium</taxon>
    </lineage>
</organism>
<dbReference type="Proteomes" id="UP000030152">
    <property type="component" value="Unassembled WGS sequence"/>
</dbReference>
<protein>
    <submittedName>
        <fullName evidence="1">Uncharacterized protein</fullName>
    </submittedName>
</protein>
<reference evidence="1 2" key="1">
    <citation type="submission" date="2013-09" db="EMBL/GenBank/DDBJ databases">
        <authorList>
            <person name="Zeng Z."/>
            <person name="Chen C."/>
        </authorList>
    </citation>
    <scope>NUCLEOTIDE SEQUENCE [LARGE SCALE GENOMIC DNA]</scope>
    <source>
        <strain evidence="1 2">WB 3.3-2</strain>
    </source>
</reference>
<name>A0A0A2LZH6_9FLAO</name>
<dbReference type="OrthoDB" id="8818984at2"/>
<comment type="caution">
    <text evidence="1">The sequence shown here is derived from an EMBL/GenBank/DDBJ whole genome shotgun (WGS) entry which is preliminary data.</text>
</comment>
<dbReference type="eggNOG" id="ENOG502ZNVQ">
    <property type="taxonomic scope" value="Bacteria"/>
</dbReference>
<dbReference type="EMBL" id="JRLX01000022">
    <property type="protein sequence ID" value="KGO85444.1"/>
    <property type="molecule type" value="Genomic_DNA"/>
</dbReference>
<evidence type="ECO:0000313" key="2">
    <source>
        <dbReference type="Proteomes" id="UP000030152"/>
    </source>
</evidence>
<proteinExistence type="predicted"/>
<accession>A0A0A2LZH6</accession>
<dbReference type="STRING" id="1121895.GCA_000378485_01354"/>
<dbReference type="AlphaFoldDB" id="A0A0A2LZH6"/>
<keyword evidence="2" id="KW-1185">Reference proteome</keyword>
<dbReference type="RefSeq" id="WP_020212491.1">
    <property type="nucleotide sequence ID" value="NZ_JRLX01000022.1"/>
</dbReference>